<dbReference type="AlphaFoldDB" id="A0A1G8IG62"/>
<evidence type="ECO:0000313" key="1">
    <source>
        <dbReference type="EMBL" id="SDI18029.1"/>
    </source>
</evidence>
<dbReference type="EMBL" id="FNDK01000024">
    <property type="protein sequence ID" value="SDI18029.1"/>
    <property type="molecule type" value="Genomic_DNA"/>
</dbReference>
<organism evidence="1 2">
    <name type="scientific">Alteribacillus persepolensis</name>
    <dbReference type="NCBI Taxonomy" id="568899"/>
    <lineage>
        <taxon>Bacteria</taxon>
        <taxon>Bacillati</taxon>
        <taxon>Bacillota</taxon>
        <taxon>Bacilli</taxon>
        <taxon>Bacillales</taxon>
        <taxon>Bacillaceae</taxon>
        <taxon>Alteribacillus</taxon>
    </lineage>
</organism>
<sequence length="49" mass="5740">MNNLDEKLFRAELKCMVLRIANELCTDPLYTKENAAQELMEMLTFLCLD</sequence>
<dbReference type="Proteomes" id="UP000199163">
    <property type="component" value="Unassembled WGS sequence"/>
</dbReference>
<gene>
    <name evidence="1" type="ORF">SAMN05192534_12413</name>
</gene>
<dbReference type="RefSeq" id="WP_175487552.1">
    <property type="nucleotide sequence ID" value="NZ_FNDK01000024.1"/>
</dbReference>
<keyword evidence="2" id="KW-1185">Reference proteome</keyword>
<evidence type="ECO:0000313" key="2">
    <source>
        <dbReference type="Proteomes" id="UP000199163"/>
    </source>
</evidence>
<protein>
    <submittedName>
        <fullName evidence="1">Uncharacterized protein</fullName>
    </submittedName>
</protein>
<accession>A0A1G8IG62</accession>
<reference evidence="1 2" key="1">
    <citation type="submission" date="2016-10" db="EMBL/GenBank/DDBJ databases">
        <authorList>
            <person name="de Groot N.N."/>
        </authorList>
    </citation>
    <scope>NUCLEOTIDE SEQUENCE [LARGE SCALE GENOMIC DNA]</scope>
    <source>
        <strain evidence="1 2">DSM 21632</strain>
    </source>
</reference>
<name>A0A1G8IG62_9BACI</name>
<proteinExistence type="predicted"/>